<keyword evidence="6 9" id="KW-0833">Ubl conjugation pathway</keyword>
<keyword evidence="12" id="KW-1185">Reference proteome</keyword>
<keyword evidence="5 9" id="KW-0547">Nucleotide-binding</keyword>
<evidence type="ECO:0000313" key="12">
    <source>
        <dbReference type="Proteomes" id="UP001620626"/>
    </source>
</evidence>
<dbReference type="InterPro" id="IPR000608">
    <property type="entry name" value="UBC"/>
</dbReference>
<dbReference type="PROSITE" id="PS50127">
    <property type="entry name" value="UBC_2"/>
    <property type="match status" value="1"/>
</dbReference>
<evidence type="ECO:0000256" key="5">
    <source>
        <dbReference type="ARBA" id="ARBA00022741"/>
    </source>
</evidence>
<dbReference type="Gene3D" id="3.10.110.10">
    <property type="entry name" value="Ubiquitin Conjugating Enzyme"/>
    <property type="match status" value="1"/>
</dbReference>
<dbReference type="PROSITE" id="PS00183">
    <property type="entry name" value="UBC_1"/>
    <property type="match status" value="1"/>
</dbReference>
<evidence type="ECO:0000259" key="10">
    <source>
        <dbReference type="PROSITE" id="PS50127"/>
    </source>
</evidence>
<dbReference type="EMBL" id="JBICBT010000102">
    <property type="protein sequence ID" value="KAL3123373.1"/>
    <property type="molecule type" value="Genomic_DNA"/>
</dbReference>
<evidence type="ECO:0000256" key="1">
    <source>
        <dbReference type="ARBA" id="ARBA00000485"/>
    </source>
</evidence>
<evidence type="ECO:0000256" key="3">
    <source>
        <dbReference type="ARBA" id="ARBA00012486"/>
    </source>
</evidence>
<comment type="similarity">
    <text evidence="9">Belongs to the ubiquitin-conjugating enzyme family.</text>
</comment>
<organism evidence="11 12">
    <name type="scientific">Heterodera trifolii</name>
    <dbReference type="NCBI Taxonomy" id="157864"/>
    <lineage>
        <taxon>Eukaryota</taxon>
        <taxon>Metazoa</taxon>
        <taxon>Ecdysozoa</taxon>
        <taxon>Nematoda</taxon>
        <taxon>Chromadorea</taxon>
        <taxon>Rhabditida</taxon>
        <taxon>Tylenchina</taxon>
        <taxon>Tylenchomorpha</taxon>
        <taxon>Tylenchoidea</taxon>
        <taxon>Heteroderidae</taxon>
        <taxon>Heteroderinae</taxon>
        <taxon>Heterodera</taxon>
    </lineage>
</organism>
<evidence type="ECO:0000256" key="8">
    <source>
        <dbReference type="PROSITE-ProRule" id="PRU10133"/>
    </source>
</evidence>
<evidence type="ECO:0000313" key="11">
    <source>
        <dbReference type="EMBL" id="KAL3123373.1"/>
    </source>
</evidence>
<comment type="catalytic activity">
    <reaction evidence="1">
        <text>S-ubiquitinyl-[E1 ubiquitin-activating enzyme]-L-cysteine + [E2 ubiquitin-conjugating enzyme]-L-cysteine = [E1 ubiquitin-activating enzyme]-L-cysteine + S-ubiquitinyl-[E2 ubiquitin-conjugating enzyme]-L-cysteine.</text>
        <dbReference type="EC" id="2.3.2.23"/>
    </reaction>
</comment>
<dbReference type="Pfam" id="PF00179">
    <property type="entry name" value="UQ_con"/>
    <property type="match status" value="1"/>
</dbReference>
<keyword evidence="7 9" id="KW-0067">ATP-binding</keyword>
<dbReference type="AlphaFoldDB" id="A0ABD2M7V5"/>
<dbReference type="EC" id="2.3.2.23" evidence="3"/>
<dbReference type="InterPro" id="IPR016135">
    <property type="entry name" value="UBQ-conjugating_enzyme/RWD"/>
</dbReference>
<keyword evidence="4" id="KW-0808">Transferase</keyword>
<dbReference type="SUPFAM" id="SSF54495">
    <property type="entry name" value="UBC-like"/>
    <property type="match status" value="1"/>
</dbReference>
<dbReference type="InterPro" id="IPR023313">
    <property type="entry name" value="UBQ-conjugating_AS"/>
</dbReference>
<comment type="pathway">
    <text evidence="2">Protein modification; protein ubiquitination.</text>
</comment>
<evidence type="ECO:0000256" key="9">
    <source>
        <dbReference type="RuleBase" id="RU362109"/>
    </source>
</evidence>
<dbReference type="InterPro" id="IPR050113">
    <property type="entry name" value="Ub_conjugating_enzyme"/>
</dbReference>
<dbReference type="GO" id="GO:0032446">
    <property type="term" value="P:protein modification by small protein conjugation"/>
    <property type="evidence" value="ECO:0007669"/>
    <property type="project" value="UniProtKB-ARBA"/>
</dbReference>
<protein>
    <recommendedName>
        <fullName evidence="3">E2 ubiquitin-conjugating enzyme</fullName>
        <ecNumber evidence="3">2.3.2.23</ecNumber>
    </recommendedName>
</protein>
<sequence>MKWEEKGHSFYSTTQPAGRGKVWRSQLFAFTIIIPSLYNNNNTSKATSSPFLIVRSSVLHINSLAVFAMALRRIKQELTELKKEPITGCTAAPMDDGKDMFHWKATIKGPPESPYEGGTFNMDIVFRRDYPFTPPIVKFETPVYHPNVSKQGAICLDVLKTAQWAPSLTISKVLLSISSLLCDPNPDSALQMDIAIIYRNDREQYNRNAREWTQKHAMK</sequence>
<feature type="active site" description="Glycyl thioester intermediate" evidence="8">
    <location>
        <position position="155"/>
    </location>
</feature>
<dbReference type="GO" id="GO:0005524">
    <property type="term" value="F:ATP binding"/>
    <property type="evidence" value="ECO:0007669"/>
    <property type="project" value="UniProtKB-UniRule"/>
</dbReference>
<evidence type="ECO:0000256" key="2">
    <source>
        <dbReference type="ARBA" id="ARBA00004906"/>
    </source>
</evidence>
<dbReference type="SMART" id="SM00212">
    <property type="entry name" value="UBCc"/>
    <property type="match status" value="1"/>
</dbReference>
<dbReference type="PANTHER" id="PTHR24067">
    <property type="entry name" value="UBIQUITIN-CONJUGATING ENZYME E2"/>
    <property type="match status" value="1"/>
</dbReference>
<dbReference type="GO" id="GO:0006511">
    <property type="term" value="P:ubiquitin-dependent protein catabolic process"/>
    <property type="evidence" value="ECO:0007669"/>
    <property type="project" value="UniProtKB-ARBA"/>
</dbReference>
<proteinExistence type="inferred from homology"/>
<dbReference type="FunFam" id="3.10.110.10:FF:000101">
    <property type="entry name" value="Ubiquitin-conjugating enzyme E2 D2"/>
    <property type="match status" value="1"/>
</dbReference>
<gene>
    <name evidence="11" type="ORF">niasHT_003415</name>
</gene>
<comment type="caution">
    <text evidence="11">The sequence shown here is derived from an EMBL/GenBank/DDBJ whole genome shotgun (WGS) entry which is preliminary data.</text>
</comment>
<reference evidence="11 12" key="1">
    <citation type="submission" date="2024-10" db="EMBL/GenBank/DDBJ databases">
        <authorList>
            <person name="Kim D."/>
        </authorList>
    </citation>
    <scope>NUCLEOTIDE SEQUENCE [LARGE SCALE GENOMIC DNA]</scope>
    <source>
        <strain evidence="11">BH-2024</strain>
    </source>
</reference>
<name>A0ABD2M7V5_9BILA</name>
<accession>A0ABD2M7V5</accession>
<evidence type="ECO:0000256" key="7">
    <source>
        <dbReference type="ARBA" id="ARBA00022840"/>
    </source>
</evidence>
<dbReference type="Proteomes" id="UP001620626">
    <property type="component" value="Unassembled WGS sequence"/>
</dbReference>
<feature type="domain" description="UBC core" evidence="10">
    <location>
        <begin position="69"/>
        <end position="218"/>
    </location>
</feature>
<dbReference type="GO" id="GO:0061631">
    <property type="term" value="F:ubiquitin conjugating enzyme activity"/>
    <property type="evidence" value="ECO:0007669"/>
    <property type="project" value="UniProtKB-EC"/>
</dbReference>
<evidence type="ECO:0000256" key="4">
    <source>
        <dbReference type="ARBA" id="ARBA00022679"/>
    </source>
</evidence>
<evidence type="ECO:0000256" key="6">
    <source>
        <dbReference type="ARBA" id="ARBA00022786"/>
    </source>
</evidence>